<evidence type="ECO:0000259" key="3">
    <source>
        <dbReference type="Pfam" id="PF01370"/>
    </source>
</evidence>
<evidence type="ECO:0000256" key="2">
    <source>
        <dbReference type="ARBA" id="ARBA00023445"/>
    </source>
</evidence>
<gene>
    <name evidence="4" type="ORF">LTR91_024504</name>
</gene>
<dbReference type="Proteomes" id="UP001175353">
    <property type="component" value="Unassembled WGS sequence"/>
</dbReference>
<organism evidence="4 5">
    <name type="scientific">Friedmanniomyces endolithicus</name>
    <dbReference type="NCBI Taxonomy" id="329885"/>
    <lineage>
        <taxon>Eukaryota</taxon>
        <taxon>Fungi</taxon>
        <taxon>Dikarya</taxon>
        <taxon>Ascomycota</taxon>
        <taxon>Pezizomycotina</taxon>
        <taxon>Dothideomycetes</taxon>
        <taxon>Dothideomycetidae</taxon>
        <taxon>Mycosphaerellales</taxon>
        <taxon>Teratosphaeriaceae</taxon>
        <taxon>Friedmanniomyces</taxon>
    </lineage>
</organism>
<name>A0AAN6H6W6_9PEZI</name>
<dbReference type="Pfam" id="PF01370">
    <property type="entry name" value="Epimerase"/>
    <property type="match status" value="1"/>
</dbReference>
<comment type="similarity">
    <text evidence="2">Belongs to the NAD(P)-dependent epimerase/dehydratase family. Dihydroflavonol-4-reductase subfamily.</text>
</comment>
<evidence type="ECO:0000313" key="5">
    <source>
        <dbReference type="Proteomes" id="UP001175353"/>
    </source>
</evidence>
<proteinExistence type="inferred from homology"/>
<dbReference type="Gene3D" id="3.40.50.720">
    <property type="entry name" value="NAD(P)-binding Rossmann-like Domain"/>
    <property type="match status" value="1"/>
</dbReference>
<comment type="caution">
    <text evidence="4">The sequence shown here is derived from an EMBL/GenBank/DDBJ whole genome shotgun (WGS) entry which is preliminary data.</text>
</comment>
<feature type="domain" description="NAD-dependent epimerase/dehydratase" evidence="3">
    <location>
        <begin position="6"/>
        <end position="262"/>
    </location>
</feature>
<evidence type="ECO:0000313" key="4">
    <source>
        <dbReference type="EMBL" id="KAK0952271.1"/>
    </source>
</evidence>
<dbReference type="PANTHER" id="PTHR10366:SF564">
    <property type="entry name" value="STEROL-4-ALPHA-CARBOXYLATE 3-DEHYDROGENASE, DECARBOXYLATING"/>
    <property type="match status" value="1"/>
</dbReference>
<dbReference type="InterPro" id="IPR050425">
    <property type="entry name" value="NAD(P)_dehydrat-like"/>
</dbReference>
<accession>A0AAN6H6W6</accession>
<protein>
    <recommendedName>
        <fullName evidence="3">NAD-dependent epimerase/dehydratase domain-containing protein</fullName>
    </recommendedName>
</protein>
<dbReference type="EMBL" id="JAUJLE010000625">
    <property type="protein sequence ID" value="KAK0952271.1"/>
    <property type="molecule type" value="Genomic_DNA"/>
</dbReference>
<keyword evidence="5" id="KW-1185">Reference proteome</keyword>
<reference evidence="4" key="1">
    <citation type="submission" date="2023-06" db="EMBL/GenBank/DDBJ databases">
        <title>Black Yeasts Isolated from many extreme environments.</title>
        <authorList>
            <person name="Coleine C."/>
            <person name="Stajich J.E."/>
            <person name="Selbmann L."/>
        </authorList>
    </citation>
    <scope>NUCLEOTIDE SEQUENCE</scope>
    <source>
        <strain evidence="4">CCFEE 5200</strain>
    </source>
</reference>
<dbReference type="GO" id="GO:0016616">
    <property type="term" value="F:oxidoreductase activity, acting on the CH-OH group of donors, NAD or NADP as acceptor"/>
    <property type="evidence" value="ECO:0007669"/>
    <property type="project" value="TreeGrafter"/>
</dbReference>
<dbReference type="InterPro" id="IPR036291">
    <property type="entry name" value="NAD(P)-bd_dom_sf"/>
</dbReference>
<sequence>MDSKLVLITGVTGHIGFRVLQYALEYGFAVRAVVRSQAKADTVRSNSALRAVHQNNQLEIVLVPDFTVPHAFDAVVQGVDYIIHCASPIPFAAPTSDDPENDFIRPAVNATLGIFQSAARAPSVKPIVITSSCIAVAPVAAALVDTGNTYTADTRQPEMDGQWPPGTQSFVTYAAGKVAALNRTEAWMRDKIPHFDAIHVMPAYVLGHVGMADDLQGRQQSPSRLVLNVVRGREKGNEDPPGLAMVVSHVDDCARIHLEALGPNIDGNQSFIICYDCGARPEWDEAKAIVEQNFPTAVNAGTLPCKGSLESVVCRLDSSKTEKTFGFRHTYKDAVVSLVEQYLDLHKKQQGKRKD</sequence>
<keyword evidence="1" id="KW-0560">Oxidoreductase</keyword>
<dbReference type="SUPFAM" id="SSF51735">
    <property type="entry name" value="NAD(P)-binding Rossmann-fold domains"/>
    <property type="match status" value="1"/>
</dbReference>
<dbReference type="InterPro" id="IPR001509">
    <property type="entry name" value="Epimerase_deHydtase"/>
</dbReference>
<dbReference type="PANTHER" id="PTHR10366">
    <property type="entry name" value="NAD DEPENDENT EPIMERASE/DEHYDRATASE"/>
    <property type="match status" value="1"/>
</dbReference>
<evidence type="ECO:0000256" key="1">
    <source>
        <dbReference type="ARBA" id="ARBA00023002"/>
    </source>
</evidence>
<dbReference type="AlphaFoldDB" id="A0AAN6H6W6"/>